<evidence type="ECO:0000313" key="3">
    <source>
        <dbReference type="Proteomes" id="UP001515480"/>
    </source>
</evidence>
<keyword evidence="3" id="KW-1185">Reference proteome</keyword>
<sequence length="341" mass="38376">MARAPARLVAIVWGCAVHLWREIAHAVLSEVDGSVSPPCVVRVPSIEQFVRDVYAVDDVSNRSLALKLSRQRRCSADAVAMNITFLDPQWRSKGNGKPISRAMENLKKVIRSRFRSNVTDYIHDVIFHGADNEAVHTSHLDAVISSRGRCYTPSWYGSSMAGPVWKEGLPNLLLYLQSICEIPHIVIKLDGQPHGFPDVVRLGGDVDILTDAISFSKVQRASEHFVESLASEGEHDFEVRVLRKPHNWRIRLERGSKLTFQIDIAEAVDAERLIMLARRYRVFNASFCLWRALQDDESRLRKLDCISKAAEGRSSALCSAFIANSGVRNYRRLQDALGRSQ</sequence>
<protein>
    <submittedName>
        <fullName evidence="2">Uncharacterized protein</fullName>
    </submittedName>
</protein>
<dbReference type="AlphaFoldDB" id="A0AB34JCA0"/>
<organism evidence="2 3">
    <name type="scientific">Prymnesium parvum</name>
    <name type="common">Toxic golden alga</name>
    <dbReference type="NCBI Taxonomy" id="97485"/>
    <lineage>
        <taxon>Eukaryota</taxon>
        <taxon>Haptista</taxon>
        <taxon>Haptophyta</taxon>
        <taxon>Prymnesiophyceae</taxon>
        <taxon>Prymnesiales</taxon>
        <taxon>Prymnesiaceae</taxon>
        <taxon>Prymnesium</taxon>
    </lineage>
</organism>
<proteinExistence type="predicted"/>
<feature type="chain" id="PRO_5044201956" evidence="1">
    <location>
        <begin position="27"/>
        <end position="341"/>
    </location>
</feature>
<evidence type="ECO:0000256" key="1">
    <source>
        <dbReference type="SAM" id="SignalP"/>
    </source>
</evidence>
<evidence type="ECO:0000313" key="2">
    <source>
        <dbReference type="EMBL" id="KAL1518898.1"/>
    </source>
</evidence>
<keyword evidence="1" id="KW-0732">Signal</keyword>
<accession>A0AB34JCA0</accession>
<feature type="signal peptide" evidence="1">
    <location>
        <begin position="1"/>
        <end position="26"/>
    </location>
</feature>
<comment type="caution">
    <text evidence="2">The sequence shown here is derived from an EMBL/GenBank/DDBJ whole genome shotgun (WGS) entry which is preliminary data.</text>
</comment>
<dbReference type="Proteomes" id="UP001515480">
    <property type="component" value="Unassembled WGS sequence"/>
</dbReference>
<dbReference type="EMBL" id="JBGBPQ010000010">
    <property type="protein sequence ID" value="KAL1518898.1"/>
    <property type="molecule type" value="Genomic_DNA"/>
</dbReference>
<gene>
    <name evidence="2" type="ORF">AB1Y20_003172</name>
</gene>
<name>A0AB34JCA0_PRYPA</name>
<reference evidence="2 3" key="1">
    <citation type="journal article" date="2024" name="Science">
        <title>Giant polyketide synthase enzymes in the biosynthesis of giant marine polyether toxins.</title>
        <authorList>
            <person name="Fallon T.R."/>
            <person name="Shende V.V."/>
            <person name="Wierzbicki I.H."/>
            <person name="Pendleton A.L."/>
            <person name="Watervoot N.F."/>
            <person name="Auber R.P."/>
            <person name="Gonzalez D.J."/>
            <person name="Wisecaver J.H."/>
            <person name="Moore B.S."/>
        </authorList>
    </citation>
    <scope>NUCLEOTIDE SEQUENCE [LARGE SCALE GENOMIC DNA]</scope>
    <source>
        <strain evidence="2 3">12B1</strain>
    </source>
</reference>